<sequence>MPRRLFTSESVTEGHPDKIADQISDAVLDAMLKGDPKSRVAVETLI</sequence>
<evidence type="ECO:0000313" key="3">
    <source>
        <dbReference type="EMBL" id="RCG26979.1"/>
    </source>
</evidence>
<evidence type="ECO:0000256" key="1">
    <source>
        <dbReference type="ARBA" id="ARBA00022723"/>
    </source>
</evidence>
<feature type="domain" description="S-adenosylmethionine synthetase N-terminal" evidence="2">
    <location>
        <begin position="4"/>
        <end position="46"/>
    </location>
</feature>
<dbReference type="Pfam" id="PF00438">
    <property type="entry name" value="S-AdoMet_synt_N"/>
    <property type="match status" value="1"/>
</dbReference>
<proteinExistence type="predicted"/>
<dbReference type="GO" id="GO:0005524">
    <property type="term" value="F:ATP binding"/>
    <property type="evidence" value="ECO:0007669"/>
    <property type="project" value="InterPro"/>
</dbReference>
<comment type="caution">
    <text evidence="3">The sequence shown here is derived from an EMBL/GenBank/DDBJ whole genome shotgun (WGS) entry which is preliminary data.</text>
</comment>
<evidence type="ECO:0000313" key="4">
    <source>
        <dbReference type="Proteomes" id="UP000253094"/>
    </source>
</evidence>
<protein>
    <submittedName>
        <fullName evidence="3">Methionine adenosyltransferase</fullName>
        <ecNumber evidence="3">2.5.1.6</ecNumber>
    </submittedName>
</protein>
<name>A0A367FAL5_9ACTN</name>
<evidence type="ECO:0000259" key="2">
    <source>
        <dbReference type="Pfam" id="PF00438"/>
    </source>
</evidence>
<organism evidence="3 4">
    <name type="scientific">Sphaerisporangium album</name>
    <dbReference type="NCBI Taxonomy" id="509200"/>
    <lineage>
        <taxon>Bacteria</taxon>
        <taxon>Bacillati</taxon>
        <taxon>Actinomycetota</taxon>
        <taxon>Actinomycetes</taxon>
        <taxon>Streptosporangiales</taxon>
        <taxon>Streptosporangiaceae</taxon>
        <taxon>Sphaerisporangium</taxon>
    </lineage>
</organism>
<dbReference type="GO" id="GO:0006556">
    <property type="term" value="P:S-adenosylmethionine biosynthetic process"/>
    <property type="evidence" value="ECO:0007669"/>
    <property type="project" value="InterPro"/>
</dbReference>
<dbReference type="InterPro" id="IPR022636">
    <property type="entry name" value="S-AdoMet_synthetase_sfam"/>
</dbReference>
<dbReference type="PANTHER" id="PTHR11964">
    <property type="entry name" value="S-ADENOSYLMETHIONINE SYNTHETASE"/>
    <property type="match status" value="1"/>
</dbReference>
<dbReference type="GO" id="GO:0004478">
    <property type="term" value="F:methionine adenosyltransferase activity"/>
    <property type="evidence" value="ECO:0007669"/>
    <property type="project" value="UniProtKB-EC"/>
</dbReference>
<dbReference type="RefSeq" id="WP_245966831.1">
    <property type="nucleotide sequence ID" value="NZ_QOIL01000017.1"/>
</dbReference>
<keyword evidence="3" id="KW-0808">Transferase</keyword>
<dbReference type="InterPro" id="IPR002133">
    <property type="entry name" value="S-AdoMet_synthetase"/>
</dbReference>
<dbReference type="SUPFAM" id="SSF55973">
    <property type="entry name" value="S-adenosylmethionine synthetase"/>
    <property type="match status" value="1"/>
</dbReference>
<reference evidence="3 4" key="1">
    <citation type="submission" date="2018-06" db="EMBL/GenBank/DDBJ databases">
        <title>Sphaerisporangium craniellae sp. nov., isolated from a marine sponge in the South China Sea.</title>
        <authorList>
            <person name="Li L."/>
        </authorList>
    </citation>
    <scope>NUCLEOTIDE SEQUENCE [LARGE SCALE GENOMIC DNA]</scope>
    <source>
        <strain evidence="3 4">CCTCC AA 208026</strain>
    </source>
</reference>
<dbReference type="Proteomes" id="UP000253094">
    <property type="component" value="Unassembled WGS sequence"/>
</dbReference>
<gene>
    <name evidence="3" type="ORF">DQ384_27220</name>
</gene>
<accession>A0A367FAL5</accession>
<dbReference type="InterPro" id="IPR022628">
    <property type="entry name" value="S-AdoMet_synt_N"/>
</dbReference>
<dbReference type="GO" id="GO:0046872">
    <property type="term" value="F:metal ion binding"/>
    <property type="evidence" value="ECO:0007669"/>
    <property type="project" value="UniProtKB-KW"/>
</dbReference>
<keyword evidence="1" id="KW-0479">Metal-binding</keyword>
<feature type="non-terminal residue" evidence="3">
    <location>
        <position position="46"/>
    </location>
</feature>
<dbReference type="EMBL" id="QOIL01000017">
    <property type="protein sequence ID" value="RCG26979.1"/>
    <property type="molecule type" value="Genomic_DNA"/>
</dbReference>
<dbReference type="Gene3D" id="3.30.300.10">
    <property type="match status" value="1"/>
</dbReference>
<dbReference type="EC" id="2.5.1.6" evidence="3"/>
<keyword evidence="4" id="KW-1185">Reference proteome</keyword>
<dbReference type="AlphaFoldDB" id="A0A367FAL5"/>